<keyword evidence="2" id="KW-1185">Reference proteome</keyword>
<dbReference type="AlphaFoldDB" id="A0A4Y2QKK9"/>
<organism evidence="1 2">
    <name type="scientific">Araneus ventricosus</name>
    <name type="common">Orbweaver spider</name>
    <name type="synonym">Epeira ventricosa</name>
    <dbReference type="NCBI Taxonomy" id="182803"/>
    <lineage>
        <taxon>Eukaryota</taxon>
        <taxon>Metazoa</taxon>
        <taxon>Ecdysozoa</taxon>
        <taxon>Arthropoda</taxon>
        <taxon>Chelicerata</taxon>
        <taxon>Arachnida</taxon>
        <taxon>Araneae</taxon>
        <taxon>Araneomorphae</taxon>
        <taxon>Entelegynae</taxon>
        <taxon>Araneoidea</taxon>
        <taxon>Araneidae</taxon>
        <taxon>Araneus</taxon>
    </lineage>
</organism>
<dbReference type="Proteomes" id="UP000499080">
    <property type="component" value="Unassembled WGS sequence"/>
</dbReference>
<reference evidence="1 2" key="1">
    <citation type="journal article" date="2019" name="Sci. Rep.">
        <title>Orb-weaving spider Araneus ventricosus genome elucidates the spidroin gene catalogue.</title>
        <authorList>
            <person name="Kono N."/>
            <person name="Nakamura H."/>
            <person name="Ohtoshi R."/>
            <person name="Moran D.A.P."/>
            <person name="Shinohara A."/>
            <person name="Yoshida Y."/>
            <person name="Fujiwara M."/>
            <person name="Mori M."/>
            <person name="Tomita M."/>
            <person name="Arakawa K."/>
        </authorList>
    </citation>
    <scope>NUCLEOTIDE SEQUENCE [LARGE SCALE GENOMIC DNA]</scope>
</reference>
<protein>
    <submittedName>
        <fullName evidence="1">Uncharacterized protein</fullName>
    </submittedName>
</protein>
<evidence type="ECO:0000313" key="1">
    <source>
        <dbReference type="EMBL" id="GBN63830.1"/>
    </source>
</evidence>
<name>A0A4Y2QKK9_ARAVE</name>
<evidence type="ECO:0000313" key="2">
    <source>
        <dbReference type="Proteomes" id="UP000499080"/>
    </source>
</evidence>
<proteinExistence type="predicted"/>
<comment type="caution">
    <text evidence="1">The sequence shown here is derived from an EMBL/GenBank/DDBJ whole genome shotgun (WGS) entry which is preliminary data.</text>
</comment>
<dbReference type="EMBL" id="BGPR01014123">
    <property type="protein sequence ID" value="GBN63830.1"/>
    <property type="molecule type" value="Genomic_DNA"/>
</dbReference>
<sequence length="116" mass="12819">MDLRFLRNLTTELPRVWILEGVQIKLGSLKLFLQLVGGAIGNPLCSLGAFPSLKIAPPSKTSFLSSLYHPEQRRLCVICFPLIPHSSPSLCFHLAAFGCHGSLGGNPKRLCFCRWL</sequence>
<accession>A0A4Y2QKK9</accession>
<gene>
    <name evidence="1" type="ORF">AVEN_15920_1</name>
</gene>